<evidence type="ECO:0000259" key="2">
    <source>
        <dbReference type="SMART" id="SM00943"/>
    </source>
</evidence>
<reference evidence="3 4" key="1">
    <citation type="submission" date="2020-02" db="EMBL/GenBank/DDBJ databases">
        <title>Whole-genome analyses of novel actinobacteria.</title>
        <authorList>
            <person name="Sahin N."/>
        </authorList>
    </citation>
    <scope>NUCLEOTIDE SEQUENCE [LARGE SCALE GENOMIC DNA]</scope>
    <source>
        <strain evidence="3 4">A7024</strain>
    </source>
</reference>
<dbReference type="Pfam" id="PF09250">
    <property type="entry name" value="Prim-Pol"/>
    <property type="match status" value="1"/>
</dbReference>
<gene>
    <name evidence="3" type="ORF">G5C51_08190</name>
</gene>
<name>A0A6G4TWR6_9ACTN</name>
<dbReference type="EMBL" id="JAAKZV010000022">
    <property type="protein sequence ID" value="NGN63886.1"/>
    <property type="molecule type" value="Genomic_DNA"/>
</dbReference>
<protein>
    <submittedName>
        <fullName evidence="3">DNA primase</fullName>
    </submittedName>
</protein>
<dbReference type="Proteomes" id="UP000481583">
    <property type="component" value="Unassembled WGS sequence"/>
</dbReference>
<dbReference type="InterPro" id="IPR014820">
    <property type="entry name" value="PriCT_1"/>
</dbReference>
<comment type="caution">
    <text evidence="3">The sequence shown here is derived from an EMBL/GenBank/DDBJ whole genome shotgun (WGS) entry which is preliminary data.</text>
</comment>
<evidence type="ECO:0000313" key="3">
    <source>
        <dbReference type="EMBL" id="NGN63886.1"/>
    </source>
</evidence>
<sequence length="281" mass="30431">MPHPEVERQLRAALDAARRGWHVFPVAAGDKPPAIAAWEAHATTDRQRIHETWHSRLYNIGIAAGPSGLVVVDLDVPKDPADVPPQEWRQRGVRDGMDTFAALCERHGQPFPDSTYSVRTRAGGMHLYFTAPPGRRIPNTVEKHGWKVDTRARGGYVLGAGSVVEGRPYELVVDAPAAPLPDWLAQLLAARPVPAEPSRPLSAPGAPLGRRAQGLLRFVLEAGAGERNNRLYWAALRVHENGHQVPAVTAALLDAALHVGLSEREARATVASAARRAGGQR</sequence>
<evidence type="ECO:0000313" key="4">
    <source>
        <dbReference type="Proteomes" id="UP000481583"/>
    </source>
</evidence>
<dbReference type="RefSeq" id="WP_165234102.1">
    <property type="nucleotide sequence ID" value="NZ_JAAKZV010000022.1"/>
</dbReference>
<evidence type="ECO:0000259" key="1">
    <source>
        <dbReference type="SMART" id="SM00942"/>
    </source>
</evidence>
<accession>A0A6G4TWR6</accession>
<keyword evidence="4" id="KW-1185">Reference proteome</keyword>
<dbReference type="SUPFAM" id="SSF56747">
    <property type="entry name" value="Prim-pol domain"/>
    <property type="match status" value="1"/>
</dbReference>
<proteinExistence type="predicted"/>
<organism evidence="3 4">
    <name type="scientific">Streptomyces coryli</name>
    <dbReference type="NCBI Taxonomy" id="1128680"/>
    <lineage>
        <taxon>Bacteria</taxon>
        <taxon>Bacillati</taxon>
        <taxon>Actinomycetota</taxon>
        <taxon>Actinomycetes</taxon>
        <taxon>Kitasatosporales</taxon>
        <taxon>Streptomycetaceae</taxon>
        <taxon>Streptomyces</taxon>
    </lineage>
</organism>
<dbReference type="InterPro" id="IPR015330">
    <property type="entry name" value="DNA_primase/pol_bifunc_N"/>
</dbReference>
<dbReference type="SMART" id="SM00942">
    <property type="entry name" value="PriCT_1"/>
    <property type="match status" value="1"/>
</dbReference>
<dbReference type="AlphaFoldDB" id="A0A6G4TWR6"/>
<dbReference type="CDD" id="cd04859">
    <property type="entry name" value="Prim_Pol"/>
    <property type="match status" value="1"/>
</dbReference>
<feature type="domain" description="DNA primase/polymerase bifunctional N-terminal" evidence="2">
    <location>
        <begin position="13"/>
        <end position="184"/>
    </location>
</feature>
<dbReference type="SMART" id="SM00943">
    <property type="entry name" value="Prim-Pol"/>
    <property type="match status" value="1"/>
</dbReference>
<feature type="domain" description="Primase C-terminal 1" evidence="1">
    <location>
        <begin position="216"/>
        <end position="279"/>
    </location>
</feature>